<sequence>MSVTTTDPVTIDRIASALENMGVFPFISSKDQVAALLPNRTIRFIVPPASPAQGVVDYPRFFHPSHQQALLETMRTLNASTYVPKATTYTSEQGMIGIRLFHCFNWVAGATDEQLAEEVQQFVLASIAVQNRLDQMYVDPWTKEASNA</sequence>
<dbReference type="InterPro" id="IPR019660">
    <property type="entry name" value="Put_sensory_transdc_reg_YbjN"/>
</dbReference>
<name>A0A2I1I6Q3_9ACTO</name>
<dbReference type="AlphaFoldDB" id="A0A2I1I6Q3"/>
<dbReference type="Proteomes" id="UP000234545">
    <property type="component" value="Unassembled WGS sequence"/>
</dbReference>
<evidence type="ECO:0000313" key="2">
    <source>
        <dbReference type="Proteomes" id="UP000234545"/>
    </source>
</evidence>
<accession>A0A2I1I6Q3</accession>
<keyword evidence="1" id="KW-0418">Kinase</keyword>
<dbReference type="GO" id="GO:0016301">
    <property type="term" value="F:kinase activity"/>
    <property type="evidence" value="ECO:0007669"/>
    <property type="project" value="UniProtKB-KW"/>
</dbReference>
<dbReference type="Pfam" id="PF10722">
    <property type="entry name" value="YbjN"/>
    <property type="match status" value="1"/>
</dbReference>
<evidence type="ECO:0000313" key="1">
    <source>
        <dbReference type="EMBL" id="PKY66808.1"/>
    </source>
</evidence>
<comment type="caution">
    <text evidence="1">The sequence shown here is derived from an EMBL/GenBank/DDBJ whole genome shotgun (WGS) entry which is preliminary data.</text>
</comment>
<dbReference type="EMBL" id="PKKJ01000001">
    <property type="protein sequence ID" value="PKY66808.1"/>
    <property type="molecule type" value="Genomic_DNA"/>
</dbReference>
<organism evidence="1 2">
    <name type="scientific">Schaalia turicensis</name>
    <dbReference type="NCBI Taxonomy" id="131111"/>
    <lineage>
        <taxon>Bacteria</taxon>
        <taxon>Bacillati</taxon>
        <taxon>Actinomycetota</taxon>
        <taxon>Actinomycetes</taxon>
        <taxon>Actinomycetales</taxon>
        <taxon>Actinomycetaceae</taxon>
        <taxon>Schaalia</taxon>
    </lineage>
</organism>
<gene>
    <name evidence="1" type="ORF">CYJ25_00745</name>
</gene>
<dbReference type="RefSeq" id="WP_101627318.1">
    <property type="nucleotide sequence ID" value="NZ_PKKJ01000001.1"/>
</dbReference>
<dbReference type="OrthoDB" id="3255971at2"/>
<protein>
    <submittedName>
        <fullName evidence="1">Histidine kinase</fullName>
    </submittedName>
</protein>
<reference evidence="1 2" key="1">
    <citation type="submission" date="2017-12" db="EMBL/GenBank/DDBJ databases">
        <title>Phylogenetic diversity of female urinary microbiome.</title>
        <authorList>
            <person name="Thomas-White K."/>
            <person name="Wolfe A.J."/>
        </authorList>
    </citation>
    <scope>NUCLEOTIDE SEQUENCE [LARGE SCALE GENOMIC DNA]</scope>
    <source>
        <strain evidence="1 2">UMB0250</strain>
    </source>
</reference>
<proteinExistence type="predicted"/>
<keyword evidence="1" id="KW-0808">Transferase</keyword>